<evidence type="ECO:0000313" key="8">
    <source>
        <dbReference type="EMBL" id="KXI14170.1"/>
    </source>
</evidence>
<keyword evidence="4 5" id="KW-0660">Purine salvage</keyword>
<evidence type="ECO:0000256" key="3">
    <source>
        <dbReference type="ARBA" id="ARBA00022679"/>
    </source>
</evidence>
<feature type="binding site" evidence="5">
    <location>
        <begin position="130"/>
        <end position="134"/>
    </location>
    <ligand>
        <name>5-phospho-alpha-D-ribose 1-diphosphate</name>
        <dbReference type="ChEBI" id="CHEBI:58017"/>
    </ligand>
</feature>
<dbReference type="SUPFAM" id="SSF53271">
    <property type="entry name" value="PRTase-like"/>
    <property type="match status" value="1"/>
</dbReference>
<dbReference type="eggNOG" id="COG0503">
    <property type="taxonomic scope" value="Bacteria"/>
</dbReference>
<evidence type="ECO:0000256" key="2">
    <source>
        <dbReference type="ARBA" id="ARBA00022676"/>
    </source>
</evidence>
<comment type="catalytic activity">
    <reaction evidence="5">
        <text>XMP + diphosphate = xanthine + 5-phospho-alpha-D-ribose 1-diphosphate</text>
        <dbReference type="Rhea" id="RHEA:10800"/>
        <dbReference type="ChEBI" id="CHEBI:17712"/>
        <dbReference type="ChEBI" id="CHEBI:33019"/>
        <dbReference type="ChEBI" id="CHEBI:57464"/>
        <dbReference type="ChEBI" id="CHEBI:58017"/>
        <dbReference type="EC" id="2.4.2.22"/>
    </reaction>
</comment>
<gene>
    <name evidence="5" type="primary">xpt</name>
    <name evidence="8" type="ORF">HMPREF3195_00339</name>
</gene>
<comment type="subunit">
    <text evidence="5">Homodimer.</text>
</comment>
<dbReference type="Proteomes" id="UP000070326">
    <property type="component" value="Unassembled WGS sequence"/>
</dbReference>
<name>A0A135YXV0_9FIRM</name>
<dbReference type="EC" id="2.4.2.22" evidence="5 6"/>
<comment type="pathway">
    <text evidence="5">Purine metabolism; XMP biosynthesis via salvage pathway; XMP from xanthine: step 1/1.</text>
</comment>
<feature type="binding site" evidence="5">
    <location>
        <position position="22"/>
    </location>
    <ligand>
        <name>xanthine</name>
        <dbReference type="ChEBI" id="CHEBI:17712"/>
    </ligand>
</feature>
<feature type="binding site" evidence="5">
    <location>
        <position position="158"/>
    </location>
    <ligand>
        <name>xanthine</name>
        <dbReference type="ChEBI" id="CHEBI:17712"/>
    </ligand>
</feature>
<proteinExistence type="inferred from homology"/>
<feature type="domain" description="Phosphoribosyltransferase" evidence="7">
    <location>
        <begin position="39"/>
        <end position="156"/>
    </location>
</feature>
<evidence type="ECO:0000256" key="5">
    <source>
        <dbReference type="HAMAP-Rule" id="MF_01184"/>
    </source>
</evidence>
<comment type="function">
    <text evidence="5">Converts the preformed base xanthine, a product of nucleic acid breakdown, to xanthosine 5'-monophosphate (XMP), so it can be reused for RNA or DNA synthesis.</text>
</comment>
<dbReference type="NCBIfam" id="TIGR01744">
    <property type="entry name" value="XPRTase"/>
    <property type="match status" value="1"/>
</dbReference>
<evidence type="ECO:0000259" key="7">
    <source>
        <dbReference type="Pfam" id="PF00156"/>
    </source>
</evidence>
<comment type="similarity">
    <text evidence="5">Belongs to the purine/pyrimidine phosphoribosyltransferase family. Xpt subfamily.</text>
</comment>
<dbReference type="PATRIC" id="fig|1261.3.peg.685"/>
<feature type="binding site" evidence="5">
    <location>
        <position position="29"/>
    </location>
    <ligand>
        <name>xanthine</name>
        <dbReference type="ChEBI" id="CHEBI:17712"/>
    </ligand>
</feature>
<sequence>MKMKLLEERILRDGRILPGNILKVDKFLNHQIDPELFMEMGKDYYEHFKGQGINKILTLEVSGIAVAFAAATYFKCPVVFAKKSQSLTLADDVYSSKVISYTKKKEYDIKVDKNFLTKDDKVLIIDDFLATGQALHGLVGLCDQAGAEVKGIGIAIEKSFQDGGKKFREMGYDVYSQAMIEEFTEDSVKFKR</sequence>
<keyword evidence="1 5" id="KW-0963">Cytoplasm</keyword>
<protein>
    <recommendedName>
        <fullName evidence="5 6">Xanthine phosphoribosyltransferase</fullName>
        <shortName evidence="5">XPRTase</shortName>
        <ecNumber evidence="5 6">2.4.2.22</ecNumber>
    </recommendedName>
</protein>
<dbReference type="PANTHER" id="PTHR43864:SF1">
    <property type="entry name" value="XANTHINE PHOSPHORIBOSYLTRANSFERASE"/>
    <property type="match status" value="1"/>
</dbReference>
<dbReference type="NCBIfam" id="NF006671">
    <property type="entry name" value="PRK09219.1"/>
    <property type="match status" value="1"/>
</dbReference>
<keyword evidence="2 5" id="KW-0328">Glycosyltransferase</keyword>
<accession>A0A135YXV0</accession>
<dbReference type="InterPro" id="IPR029057">
    <property type="entry name" value="PRTase-like"/>
</dbReference>
<dbReference type="EMBL" id="LSQZ01000013">
    <property type="protein sequence ID" value="KXI14170.1"/>
    <property type="molecule type" value="Genomic_DNA"/>
</dbReference>
<evidence type="ECO:0000256" key="4">
    <source>
        <dbReference type="ARBA" id="ARBA00022726"/>
    </source>
</evidence>
<evidence type="ECO:0000256" key="1">
    <source>
        <dbReference type="ARBA" id="ARBA00022490"/>
    </source>
</evidence>
<evidence type="ECO:0000313" key="9">
    <source>
        <dbReference type="Proteomes" id="UP000070326"/>
    </source>
</evidence>
<dbReference type="PANTHER" id="PTHR43864">
    <property type="entry name" value="HYPOXANTHINE/GUANINE PHOSPHORIBOSYLTRANSFERASE"/>
    <property type="match status" value="1"/>
</dbReference>
<dbReference type="InterPro" id="IPR010079">
    <property type="entry name" value="Xanthine_PRibTrfase"/>
</dbReference>
<dbReference type="CDD" id="cd06223">
    <property type="entry name" value="PRTases_typeI"/>
    <property type="match status" value="1"/>
</dbReference>
<dbReference type="GO" id="GO:0000310">
    <property type="term" value="F:xanthine phosphoribosyltransferase activity"/>
    <property type="evidence" value="ECO:0007669"/>
    <property type="project" value="UniProtKB-UniRule"/>
</dbReference>
<dbReference type="HAMAP" id="MF_01184">
    <property type="entry name" value="XPRTase"/>
    <property type="match status" value="1"/>
</dbReference>
<dbReference type="GO" id="GO:0006166">
    <property type="term" value="P:purine ribonucleoside salvage"/>
    <property type="evidence" value="ECO:0007669"/>
    <property type="project" value="UniProtKB-KW"/>
</dbReference>
<dbReference type="Pfam" id="PF00156">
    <property type="entry name" value="Pribosyltran"/>
    <property type="match status" value="1"/>
</dbReference>
<evidence type="ECO:0000256" key="6">
    <source>
        <dbReference type="NCBIfam" id="TIGR01744"/>
    </source>
</evidence>
<keyword evidence="3 5" id="KW-0808">Transferase</keyword>
<organism evidence="8 9">
    <name type="scientific">Peptostreptococcus anaerobius</name>
    <dbReference type="NCBI Taxonomy" id="1261"/>
    <lineage>
        <taxon>Bacteria</taxon>
        <taxon>Bacillati</taxon>
        <taxon>Bacillota</taxon>
        <taxon>Clostridia</taxon>
        <taxon>Peptostreptococcales</taxon>
        <taxon>Peptostreptococcaceae</taxon>
        <taxon>Peptostreptococcus</taxon>
    </lineage>
</organism>
<dbReference type="InterPro" id="IPR000836">
    <property type="entry name" value="PRTase_dom"/>
</dbReference>
<dbReference type="Gene3D" id="3.40.50.2020">
    <property type="match status" value="1"/>
</dbReference>
<dbReference type="STRING" id="1261.HMPREF3195_00339"/>
<dbReference type="GO" id="GO:0046110">
    <property type="term" value="P:xanthine metabolic process"/>
    <property type="evidence" value="ECO:0007669"/>
    <property type="project" value="UniProtKB-UniRule"/>
</dbReference>
<dbReference type="GO" id="GO:0005737">
    <property type="term" value="C:cytoplasm"/>
    <property type="evidence" value="ECO:0007669"/>
    <property type="project" value="UniProtKB-SubCell"/>
</dbReference>
<dbReference type="UniPathway" id="UPA00602">
    <property type="reaction ID" value="UER00658"/>
</dbReference>
<dbReference type="AlphaFoldDB" id="A0A135YXV0"/>
<dbReference type="GO" id="GO:0032265">
    <property type="term" value="P:XMP salvage"/>
    <property type="evidence" value="ECO:0007669"/>
    <property type="project" value="UniProtKB-UniRule"/>
</dbReference>
<reference evidence="8 9" key="1">
    <citation type="submission" date="2016-02" db="EMBL/GenBank/DDBJ databases">
        <authorList>
            <person name="Wen L."/>
            <person name="He K."/>
            <person name="Yang H."/>
        </authorList>
    </citation>
    <scope>NUCLEOTIDE SEQUENCE [LARGE SCALE GENOMIC DNA]</scope>
    <source>
        <strain evidence="8 9">MJR8628A</strain>
    </source>
</reference>
<comment type="subcellular location">
    <subcellularLocation>
        <location evidence="5">Cytoplasm</location>
    </subcellularLocation>
</comment>
<dbReference type="InterPro" id="IPR050118">
    <property type="entry name" value="Pur/Pyrimidine_PRTase"/>
</dbReference>
<comment type="caution">
    <text evidence="8">The sequence shown here is derived from an EMBL/GenBank/DDBJ whole genome shotgun (WGS) entry which is preliminary data.</text>
</comment>